<dbReference type="PROSITE" id="PS00109">
    <property type="entry name" value="PROTEIN_KINASE_TYR"/>
    <property type="match status" value="1"/>
</dbReference>
<evidence type="ECO:0000259" key="2">
    <source>
        <dbReference type="Pfam" id="PF17667"/>
    </source>
</evidence>
<accession>A0A060T147</accession>
<organism evidence="3 4">
    <name type="scientific">Pycnoporus cinnabarinus</name>
    <name type="common">Cinnabar-red polypore</name>
    <name type="synonym">Trametes cinnabarina</name>
    <dbReference type="NCBI Taxonomy" id="5643"/>
    <lineage>
        <taxon>Eukaryota</taxon>
        <taxon>Fungi</taxon>
        <taxon>Dikarya</taxon>
        <taxon>Basidiomycota</taxon>
        <taxon>Agaricomycotina</taxon>
        <taxon>Agaricomycetes</taxon>
        <taxon>Polyporales</taxon>
        <taxon>Polyporaceae</taxon>
        <taxon>Trametes</taxon>
    </lineage>
</organism>
<sequence>MPSNPTPLKRKSSLSVPLTRADVLNDSHAVKNGWASELNGRMVIFPRSVENFIDELLPCSTPFPNDDDLETLRNAFNDYAPVSGREVVGYPSLLTGLRSLVKSFPDEKKLDIVGTATDVMHFPFDAFKRHHQTTKPDISVSFPGQQVTRRDWQTISMVMEAKGGEEEDPFPKDANTKHIRTVEQLAKNARNLMLAHGFLSAFVVGIYGRTIRLARFDHAYGVVTRPFSFDDDGGALLVKKFLWHFVHPIVGHRVVGSDPTLTPFSPDDREWVMSLLSQLKPRRWEAHIGELEKGRRVEVYDQRTGKCVPYLCYHLVDVNGRLFSRATMVWRAIEDTRIWKDRQLIPDPDCSRQVKPRILKEAWRQLVRTAETEFYDRLESRIPHEEMFGLARMECGGDIGALEAKWWKRTANGELPELVPSGDADADDGGPSGASSGRSAERARPFCSIGSANVPDDRFTAPTPNHVPPFPYPLRYPQHETYSSRLNLPKSLHRERSHMRMVIEDVGHPLTEFNGSREAIAAMRDAIKGHETAWKEAKVLHRDVSLGNILIADDPSETSHRGFLHDFDYSSMEPIGSDMRSSSSRLVIDGEVIKEDAIAQFKERTGTYYFMAMELLRPLPTVLHQEHHDLESYYWVLMWIVLRHTHCHFQLLMTEGQELCKTLFDSPSDAVAFDHKVSWVNNAEDPLMVVDNAPLTILVQKFTDLVNKTRPTRKVLQPPQLTHAAVLKLFDEALAMEGWPENDWKPCTMLDDPDPRTGLVPVLPDIPSGYEIETEGRALRSRTASRHSQVTALAGPSRLPSLGTASGSRAQPRSGTKRTHEGDAPAPSGATHSRKRSKATNMGPPLDPGDAAVAGPSGATMSGGRNRRSGSQAVLSRQPTRSSSRIRAQKERGASSSDSAR</sequence>
<feature type="region of interest" description="Disordered" evidence="1">
    <location>
        <begin position="417"/>
        <end position="444"/>
    </location>
</feature>
<dbReference type="Gene3D" id="1.10.510.10">
    <property type="entry name" value="Transferase(Phosphotransferase) domain 1"/>
    <property type="match status" value="1"/>
</dbReference>
<dbReference type="OrthoDB" id="2797568at2759"/>
<dbReference type="OMA" id="NDSHAVK"/>
<feature type="domain" description="Fungal-type protein kinase" evidence="2">
    <location>
        <begin position="149"/>
        <end position="641"/>
    </location>
</feature>
<dbReference type="InterPro" id="IPR040976">
    <property type="entry name" value="Pkinase_fungal"/>
</dbReference>
<dbReference type="InterPro" id="IPR008266">
    <property type="entry name" value="Tyr_kinase_AS"/>
</dbReference>
<keyword evidence="4" id="KW-1185">Reference proteome</keyword>
<dbReference type="GO" id="GO:0004672">
    <property type="term" value="F:protein kinase activity"/>
    <property type="evidence" value="ECO:0007669"/>
    <property type="project" value="InterPro"/>
</dbReference>
<gene>
    <name evidence="3" type="ORF">BN946_scf184991.g2</name>
</gene>
<name>A0A060T147_PYCCI</name>
<evidence type="ECO:0000256" key="1">
    <source>
        <dbReference type="SAM" id="MobiDB-lite"/>
    </source>
</evidence>
<dbReference type="InterPro" id="IPR011009">
    <property type="entry name" value="Kinase-like_dom_sf"/>
</dbReference>
<dbReference type="EMBL" id="CCBP010000754">
    <property type="protein sequence ID" value="CDO78244.1"/>
    <property type="molecule type" value="Genomic_DNA"/>
</dbReference>
<dbReference type="PANTHER" id="PTHR38248:SF2">
    <property type="entry name" value="FUNK1 11"/>
    <property type="match status" value="1"/>
</dbReference>
<evidence type="ECO:0000313" key="4">
    <source>
        <dbReference type="Proteomes" id="UP000029665"/>
    </source>
</evidence>
<feature type="compositionally biased region" description="Polar residues" evidence="1">
    <location>
        <begin position="803"/>
        <end position="814"/>
    </location>
</feature>
<reference evidence="3" key="1">
    <citation type="submission" date="2014-01" db="EMBL/GenBank/DDBJ databases">
        <title>The genome of the white-rot fungus Pycnoporus cinnabarinus: a basidiomycete model with a versatile arsenal for lignocellulosic biomass breakdown.</title>
        <authorList>
            <person name="Levasseur A."/>
            <person name="Lomascolo A."/>
            <person name="Ruiz-Duenas F.J."/>
            <person name="Uzan E."/>
            <person name="Piumi F."/>
            <person name="Kues U."/>
            <person name="Ram A.F.J."/>
            <person name="Murat C."/>
            <person name="Haon M."/>
            <person name="Benoit I."/>
            <person name="Arfi Y."/>
            <person name="Chevret D."/>
            <person name="Drula E."/>
            <person name="Kwon M.J."/>
            <person name="Gouret P."/>
            <person name="Lesage-Meessen L."/>
            <person name="Lombard V."/>
            <person name="Mariette J."/>
            <person name="Noirot C."/>
            <person name="Park J."/>
            <person name="Patyshakuliyeva A."/>
            <person name="Wieneger R.A.B."/>
            <person name="Wosten H.A.B."/>
            <person name="Martin F."/>
            <person name="Coutinho P.M."/>
            <person name="de Vries R."/>
            <person name="Martinez A.T."/>
            <person name="Klopp C."/>
            <person name="Pontarotti P."/>
            <person name="Henrissat B."/>
            <person name="Record E."/>
        </authorList>
    </citation>
    <scope>NUCLEOTIDE SEQUENCE [LARGE SCALE GENOMIC DNA]</scope>
    <source>
        <strain evidence="3">BRFM137</strain>
    </source>
</reference>
<proteinExistence type="predicted"/>
<comment type="caution">
    <text evidence="3">The sequence shown here is derived from an EMBL/GenBank/DDBJ whole genome shotgun (WGS) entry which is preliminary data.</text>
</comment>
<dbReference type="HOGENOM" id="CLU_010865_0_0_1"/>
<dbReference type="Proteomes" id="UP000029665">
    <property type="component" value="Unassembled WGS sequence"/>
</dbReference>
<feature type="region of interest" description="Disordered" evidence="1">
    <location>
        <begin position="746"/>
        <end position="901"/>
    </location>
</feature>
<dbReference type="PANTHER" id="PTHR38248">
    <property type="entry name" value="FUNK1 6"/>
    <property type="match status" value="1"/>
</dbReference>
<dbReference type="Pfam" id="PF17667">
    <property type="entry name" value="Pkinase_fungal"/>
    <property type="match status" value="1"/>
</dbReference>
<dbReference type="AlphaFoldDB" id="A0A060T147"/>
<evidence type="ECO:0000313" key="3">
    <source>
        <dbReference type="EMBL" id="CDO78244.1"/>
    </source>
</evidence>
<protein>
    <recommendedName>
        <fullName evidence="2">Fungal-type protein kinase domain-containing protein</fullName>
    </recommendedName>
</protein>
<feature type="compositionally biased region" description="Polar residues" evidence="1">
    <location>
        <begin position="869"/>
        <end position="886"/>
    </location>
</feature>
<dbReference type="SUPFAM" id="SSF56112">
    <property type="entry name" value="Protein kinase-like (PK-like)"/>
    <property type="match status" value="1"/>
</dbReference>